<dbReference type="GO" id="GO:0080142">
    <property type="term" value="P:regulation of salicylic acid biosynthetic process"/>
    <property type="evidence" value="ECO:0007669"/>
    <property type="project" value="TreeGrafter"/>
</dbReference>
<dbReference type="GO" id="GO:0005516">
    <property type="term" value="F:calmodulin binding"/>
    <property type="evidence" value="ECO:0007669"/>
    <property type="project" value="InterPro"/>
</dbReference>
<dbReference type="AlphaFoldDB" id="A0A5J9WR93"/>
<dbReference type="Gramene" id="TVU49840">
    <property type="protein sequence ID" value="TVU49840"/>
    <property type="gene ID" value="EJB05_01178"/>
</dbReference>
<feature type="non-terminal residue" evidence="12">
    <location>
        <position position="1"/>
    </location>
</feature>
<dbReference type="GO" id="GO:0043565">
    <property type="term" value="F:sequence-specific DNA binding"/>
    <property type="evidence" value="ECO:0007669"/>
    <property type="project" value="TreeGrafter"/>
</dbReference>
<reference evidence="12 13" key="1">
    <citation type="journal article" date="2019" name="Sci. Rep.">
        <title>A high-quality genome of Eragrostis curvula grass provides insights into Poaceae evolution and supports new strategies to enhance forage quality.</title>
        <authorList>
            <person name="Carballo J."/>
            <person name="Santos B.A.C.M."/>
            <person name="Zappacosta D."/>
            <person name="Garbus I."/>
            <person name="Selva J.P."/>
            <person name="Gallo C.A."/>
            <person name="Diaz A."/>
            <person name="Albertini E."/>
            <person name="Caccamo M."/>
            <person name="Echenique V."/>
        </authorList>
    </citation>
    <scope>NUCLEOTIDE SEQUENCE [LARGE SCALE GENOMIC DNA]</scope>
    <source>
        <strain evidence="13">cv. Victoria</strain>
        <tissue evidence="12">Leaf</tissue>
    </source>
</reference>
<evidence type="ECO:0000256" key="3">
    <source>
        <dbReference type="ARBA" id="ARBA00023015"/>
    </source>
</evidence>
<protein>
    <submittedName>
        <fullName evidence="12">Uncharacterized protein</fullName>
    </submittedName>
</protein>
<dbReference type="PANTHER" id="PTHR31713">
    <property type="entry name" value="OS02G0177800 PROTEIN"/>
    <property type="match status" value="1"/>
</dbReference>
<dbReference type="Pfam" id="PF07887">
    <property type="entry name" value="Calmodulin_bind"/>
    <property type="match status" value="1"/>
</dbReference>
<feature type="domain" description="Calmodulin binding protein central" evidence="10">
    <location>
        <begin position="248"/>
        <end position="312"/>
    </location>
</feature>
<keyword evidence="6" id="KW-0804">Transcription</keyword>
<name>A0A5J9WR93_9POAL</name>
<feature type="domain" description="Calmodulin binding protein-like N-terminal" evidence="9">
    <location>
        <begin position="91"/>
        <end position="235"/>
    </location>
</feature>
<dbReference type="GO" id="GO:0005634">
    <property type="term" value="C:nucleus"/>
    <property type="evidence" value="ECO:0007669"/>
    <property type="project" value="UniProtKB-SubCell"/>
</dbReference>
<evidence type="ECO:0000256" key="4">
    <source>
        <dbReference type="ARBA" id="ARBA00023125"/>
    </source>
</evidence>
<evidence type="ECO:0000313" key="13">
    <source>
        <dbReference type="Proteomes" id="UP000324897"/>
    </source>
</evidence>
<accession>A0A5J9WR93</accession>
<evidence type="ECO:0000259" key="10">
    <source>
        <dbReference type="Pfam" id="PF20451"/>
    </source>
</evidence>
<dbReference type="PANTHER" id="PTHR31713:SF47">
    <property type="entry name" value="PROTEIN, PUTATIVE, EXPRESSED-RELATED"/>
    <property type="match status" value="1"/>
</dbReference>
<evidence type="ECO:0000256" key="7">
    <source>
        <dbReference type="ARBA" id="ARBA00023242"/>
    </source>
</evidence>
<dbReference type="InterPro" id="IPR012416">
    <property type="entry name" value="CBP60"/>
</dbReference>
<evidence type="ECO:0000313" key="12">
    <source>
        <dbReference type="EMBL" id="TVU49840.1"/>
    </source>
</evidence>
<keyword evidence="7" id="KW-0539">Nucleus</keyword>
<proteinExistence type="inferred from homology"/>
<keyword evidence="13" id="KW-1185">Reference proteome</keyword>
<dbReference type="InterPro" id="IPR046830">
    <property type="entry name" value="Calmod_bind_M"/>
</dbReference>
<feature type="compositionally biased region" description="Basic and acidic residues" evidence="8">
    <location>
        <begin position="410"/>
        <end position="425"/>
    </location>
</feature>
<evidence type="ECO:0000259" key="9">
    <source>
        <dbReference type="Pfam" id="PF07887"/>
    </source>
</evidence>
<keyword evidence="5" id="KW-0010">Activator</keyword>
<evidence type="ECO:0000256" key="5">
    <source>
        <dbReference type="ARBA" id="ARBA00023159"/>
    </source>
</evidence>
<evidence type="ECO:0000256" key="2">
    <source>
        <dbReference type="ARBA" id="ARBA00007214"/>
    </source>
</evidence>
<feature type="region of interest" description="Disordered" evidence="8">
    <location>
        <begin position="400"/>
        <end position="461"/>
    </location>
</feature>
<dbReference type="InterPro" id="IPR046829">
    <property type="entry name" value="Calmod_bind_C"/>
</dbReference>
<feature type="domain" description="Calmodulin binding protein C-terminal" evidence="11">
    <location>
        <begin position="318"/>
        <end position="370"/>
    </location>
</feature>
<gene>
    <name evidence="12" type="ORF">EJB05_01178</name>
</gene>
<comment type="subcellular location">
    <subcellularLocation>
        <location evidence="1">Nucleus</location>
    </subcellularLocation>
</comment>
<keyword evidence="3" id="KW-0805">Transcription regulation</keyword>
<organism evidence="12 13">
    <name type="scientific">Eragrostis curvula</name>
    <name type="common">weeping love grass</name>
    <dbReference type="NCBI Taxonomy" id="38414"/>
    <lineage>
        <taxon>Eukaryota</taxon>
        <taxon>Viridiplantae</taxon>
        <taxon>Streptophyta</taxon>
        <taxon>Embryophyta</taxon>
        <taxon>Tracheophyta</taxon>
        <taxon>Spermatophyta</taxon>
        <taxon>Magnoliopsida</taxon>
        <taxon>Liliopsida</taxon>
        <taxon>Poales</taxon>
        <taxon>Poaceae</taxon>
        <taxon>PACMAD clade</taxon>
        <taxon>Chloridoideae</taxon>
        <taxon>Eragrostideae</taxon>
        <taxon>Eragrostidinae</taxon>
        <taxon>Eragrostis</taxon>
    </lineage>
</organism>
<comment type="caution">
    <text evidence="12">The sequence shown here is derived from an EMBL/GenBank/DDBJ whole genome shotgun (WGS) entry which is preliminary data.</text>
</comment>
<keyword evidence="4" id="KW-0238">DNA-binding</keyword>
<dbReference type="EMBL" id="RWGY01000002">
    <property type="protein sequence ID" value="TVU49840.1"/>
    <property type="molecule type" value="Genomic_DNA"/>
</dbReference>
<evidence type="ECO:0000256" key="6">
    <source>
        <dbReference type="ARBA" id="ARBA00023163"/>
    </source>
</evidence>
<dbReference type="OrthoDB" id="692126at2759"/>
<evidence type="ECO:0000256" key="1">
    <source>
        <dbReference type="ARBA" id="ARBA00004123"/>
    </source>
</evidence>
<dbReference type="Proteomes" id="UP000324897">
    <property type="component" value="Chromosome 6"/>
</dbReference>
<sequence>MRQKRRREGGGGVGRGGEGQLPAPLLKKRCRSFDLEIRGCRHLQELATSYGERIEAAISRIPEEVTKVLTRFFNFNRIPGSRIVQNPPPSYKLSFVNSLSDEIFTKREIRAADGGFIKIRITVNNQQGFDCPRLLSTKVKIVVLDGDFNADNHEGWTSKEFRNHIVRPRDKVGVVHTGDLELKLKNGEANLENISFMDNSSFTRSGKFRLGVMVIDDFGERVQEGITEPFTVKDRRGEGYKKRDIPSLDDEVFRLRKIAKNGVFHEALKRSGIPTVKHFLRMYYKDAKALRDILSKVPESVWTTIVDHAKKCDPGGALYSHFIAGKDIRLFFSSVGQIVGATIADKYNAFGDLDTSQKALLEEWSRDVYECMTYHQPDYEMYNREPRPINRSAFQESIMGGTRSTQPTDKVVHETDQQDSSKDNEFSGSRSQGCTFKRIGSVRGRPLPSTHGNNDEPSFDIDIQLDSGTEIQHESPDANCITGSVTLQCPATTENEIIGSIALDHEALTLDQGSYTMPFTNYDSQCAPPFSLNMQASGLPTQNSFRESEIQEILNNWEQSQLWENFLHDSIAQFSAPNLDEASLQSSVDQTDNTYEVHGYAKGLQEQGSCLNTNIGFSEAQENPRQLELADGTDNTEYRAHVCERIH</sequence>
<comment type="similarity">
    <text evidence="2">Belongs to the plant ACBP60 protein family.</text>
</comment>
<feature type="region of interest" description="Disordered" evidence="8">
    <location>
        <begin position="1"/>
        <end position="20"/>
    </location>
</feature>
<evidence type="ECO:0000259" key="11">
    <source>
        <dbReference type="Pfam" id="PF20452"/>
    </source>
</evidence>
<dbReference type="GO" id="GO:0003700">
    <property type="term" value="F:DNA-binding transcription factor activity"/>
    <property type="evidence" value="ECO:0007669"/>
    <property type="project" value="TreeGrafter"/>
</dbReference>
<dbReference type="InterPro" id="IPR046831">
    <property type="entry name" value="Calmodulin_bind_N"/>
</dbReference>
<dbReference type="Pfam" id="PF20451">
    <property type="entry name" value="Calmod_bind_M"/>
    <property type="match status" value="1"/>
</dbReference>
<evidence type="ECO:0000256" key="8">
    <source>
        <dbReference type="SAM" id="MobiDB-lite"/>
    </source>
</evidence>
<feature type="compositionally biased region" description="Gly residues" evidence="8">
    <location>
        <begin position="10"/>
        <end position="19"/>
    </location>
</feature>
<dbReference type="Pfam" id="PF20452">
    <property type="entry name" value="Calmod_bind_C"/>
    <property type="match status" value="1"/>
</dbReference>